<evidence type="ECO:0000313" key="9">
    <source>
        <dbReference type="EMBL" id="OFV67833.1"/>
    </source>
</evidence>
<dbReference type="PROSITE" id="PS50113">
    <property type="entry name" value="PAC"/>
    <property type="match status" value="2"/>
</dbReference>
<evidence type="ECO:0000313" key="10">
    <source>
        <dbReference type="Proteomes" id="UP000186940"/>
    </source>
</evidence>
<dbReference type="Proteomes" id="UP000186940">
    <property type="component" value="Unassembled WGS sequence"/>
</dbReference>
<organism evidence="9 10">
    <name type="scientific">Candidatus Syntropharchaeum caldarium</name>
    <dbReference type="NCBI Taxonomy" id="1838285"/>
    <lineage>
        <taxon>Archaea</taxon>
        <taxon>Methanobacteriati</taxon>
        <taxon>Methanobacteriota</taxon>
        <taxon>Stenosarchaea group</taxon>
        <taxon>Methanomicrobia</taxon>
        <taxon>Methanosarcinales</taxon>
        <taxon>ANME-2 cluster</taxon>
        <taxon>Candidatus Syntropharchaeum</taxon>
    </lineage>
</organism>
<comment type="catalytic activity">
    <reaction evidence="1">
        <text>ATP + protein L-histidine = ADP + protein N-phospho-L-histidine.</text>
        <dbReference type="EC" id="2.7.13.3"/>
    </reaction>
</comment>
<dbReference type="PANTHER" id="PTHR43304">
    <property type="entry name" value="PHYTOCHROME-LIKE PROTEIN CPH1"/>
    <property type="match status" value="1"/>
</dbReference>
<dbReference type="PROSITE" id="PS50109">
    <property type="entry name" value="HIS_KIN"/>
    <property type="match status" value="1"/>
</dbReference>
<dbReference type="Pfam" id="PF00512">
    <property type="entry name" value="HisKA"/>
    <property type="match status" value="1"/>
</dbReference>
<keyword evidence="5 9" id="KW-0418">Kinase</keyword>
<dbReference type="Gene3D" id="3.30.565.10">
    <property type="entry name" value="Histidine kinase-like ATPase, C-terminal domain"/>
    <property type="match status" value="1"/>
</dbReference>
<dbReference type="InterPro" id="IPR035965">
    <property type="entry name" value="PAS-like_dom_sf"/>
</dbReference>
<feature type="domain" description="PAC" evidence="8">
    <location>
        <begin position="348"/>
        <end position="400"/>
    </location>
</feature>
<keyword evidence="10" id="KW-1185">Reference proteome</keyword>
<dbReference type="InterPro" id="IPR013655">
    <property type="entry name" value="PAS_fold_3"/>
</dbReference>
<dbReference type="STRING" id="1838285.SCAL_001208"/>
<feature type="domain" description="Histidine kinase" evidence="6">
    <location>
        <begin position="563"/>
        <end position="768"/>
    </location>
</feature>
<dbReference type="SMART" id="SM00387">
    <property type="entry name" value="HATPase_c"/>
    <property type="match status" value="1"/>
</dbReference>
<feature type="domain" description="PAS" evidence="7">
    <location>
        <begin position="394"/>
        <end position="471"/>
    </location>
</feature>
<dbReference type="Pfam" id="PF08447">
    <property type="entry name" value="PAS_3"/>
    <property type="match status" value="2"/>
</dbReference>
<dbReference type="InterPro" id="IPR036890">
    <property type="entry name" value="HATPase_C_sf"/>
</dbReference>
<evidence type="ECO:0000256" key="4">
    <source>
        <dbReference type="ARBA" id="ARBA00022679"/>
    </source>
</evidence>
<evidence type="ECO:0000259" key="8">
    <source>
        <dbReference type="PROSITE" id="PS50113"/>
    </source>
</evidence>
<comment type="caution">
    <text evidence="9">The sequence shown here is derived from an EMBL/GenBank/DDBJ whole genome shotgun (WGS) entry which is preliminary data.</text>
</comment>
<sequence>MQNYINKRVFYILTRTDELGGMTENIYKLLINNLTDSVFILQGGQIIFANHAAIESWGFTEEELLSPDFDFMTLIHPDYRDHVREKMGQRPAQRDVCFSNIRMVRRSGEVRRVTFKSIPITNEGMPAIAVIIADLTKQKVAEESYHRSEEQLHELIDTFVDAVISVDTRMKIVRWNKGAERLFGYREDEILGESLMKIVPQKYRDLKRKGFIHFNRTGSGPVIGKTLELEGLKKDGTPVPVELSVSMSEAGGEYIATAIVRDISDRKAIEAEIKSAQTLIDSISNFAGIADRDGRLTFVNKRALEILDFTPEEVIGKFFWECQWFTSSEEIKRIVRSSIEASLSGRTQHSEISVFTKRGDRISIYFTTTPIYDDDENVVGVALEGVDITKLKEVEELYRTIINAGSAAKEGFALVQDIDGIEAKHVFVNDYYAELTGYTKEELYAMSGLDIIHPAIKDEVVDRYRRKMAGEDLPPYNEFEWVRKDGGVRSVGLSSAVATYQGKPAFLYYFRDITEEKKVQAVLDNYRLHLEELVFERTQELEEAYERLKRGERLATIGELAGTFAHEIRNPLGAIKNSVYYLDMVLASRSEKIDKHLFLMQQEISRIDKLISDLLYFSKVKTPIKEKLIIEDVINSAIEKVNIPPEVNVVIKRHHPIGTQFCADYHQLERVFLNLLTNAADAIEDGGTIEIRIRDEEEVAIMVSDTGCGIKKEVQDKIFEPLYTTKVHGVGLGLSICRQIVEAHGGKIEVESCEGAGTTFIMRFPRVI</sequence>
<dbReference type="CDD" id="cd00082">
    <property type="entry name" value="HisKA"/>
    <property type="match status" value="1"/>
</dbReference>
<dbReference type="SUPFAM" id="SSF55785">
    <property type="entry name" value="PYP-like sensor domain (PAS domain)"/>
    <property type="match status" value="4"/>
</dbReference>
<dbReference type="EC" id="2.7.13.3" evidence="2"/>
<dbReference type="Pfam" id="PF02518">
    <property type="entry name" value="HATPase_c"/>
    <property type="match status" value="1"/>
</dbReference>
<dbReference type="PRINTS" id="PR00344">
    <property type="entry name" value="BCTRLSENSOR"/>
</dbReference>
<evidence type="ECO:0000256" key="5">
    <source>
        <dbReference type="ARBA" id="ARBA00022777"/>
    </source>
</evidence>
<feature type="domain" description="PAC" evidence="8">
    <location>
        <begin position="225"/>
        <end position="275"/>
    </location>
</feature>
<keyword evidence="4" id="KW-0808">Transferase</keyword>
<dbReference type="Gene3D" id="1.10.287.130">
    <property type="match status" value="1"/>
</dbReference>
<dbReference type="InterPro" id="IPR000700">
    <property type="entry name" value="PAS-assoc_C"/>
</dbReference>
<dbReference type="InterPro" id="IPR003661">
    <property type="entry name" value="HisK_dim/P_dom"/>
</dbReference>
<evidence type="ECO:0000259" key="6">
    <source>
        <dbReference type="PROSITE" id="PS50109"/>
    </source>
</evidence>
<dbReference type="InterPro" id="IPR003594">
    <property type="entry name" value="HATPase_dom"/>
</dbReference>
<dbReference type="InterPro" id="IPR001610">
    <property type="entry name" value="PAC"/>
</dbReference>
<dbReference type="CDD" id="cd00075">
    <property type="entry name" value="HATPase"/>
    <property type="match status" value="1"/>
</dbReference>
<dbReference type="SMART" id="SM00091">
    <property type="entry name" value="PAS"/>
    <property type="match status" value="4"/>
</dbReference>
<evidence type="ECO:0000256" key="1">
    <source>
        <dbReference type="ARBA" id="ARBA00000085"/>
    </source>
</evidence>
<dbReference type="NCBIfam" id="TIGR00229">
    <property type="entry name" value="sensory_box"/>
    <property type="match status" value="4"/>
</dbReference>
<dbReference type="SMART" id="SM00086">
    <property type="entry name" value="PAC"/>
    <property type="match status" value="4"/>
</dbReference>
<dbReference type="CDD" id="cd00130">
    <property type="entry name" value="PAS"/>
    <property type="match status" value="4"/>
</dbReference>
<dbReference type="InterPro" id="IPR052162">
    <property type="entry name" value="Sensor_kinase/Photoreceptor"/>
</dbReference>
<dbReference type="AlphaFoldDB" id="A0A1F2P9F5"/>
<dbReference type="InterPro" id="IPR013656">
    <property type="entry name" value="PAS_4"/>
</dbReference>
<dbReference type="InterPro" id="IPR004358">
    <property type="entry name" value="Sig_transdc_His_kin-like_C"/>
</dbReference>
<dbReference type="PROSITE" id="PS50112">
    <property type="entry name" value="PAS"/>
    <property type="match status" value="4"/>
</dbReference>
<dbReference type="SMART" id="SM00388">
    <property type="entry name" value="HisKA"/>
    <property type="match status" value="1"/>
</dbReference>
<feature type="domain" description="PAS" evidence="7">
    <location>
        <begin position="148"/>
        <end position="196"/>
    </location>
</feature>
<dbReference type="Pfam" id="PF13426">
    <property type="entry name" value="PAS_9"/>
    <property type="match status" value="1"/>
</dbReference>
<dbReference type="InterPro" id="IPR005467">
    <property type="entry name" value="His_kinase_dom"/>
</dbReference>
<keyword evidence="3" id="KW-0597">Phosphoprotein</keyword>
<protein>
    <recommendedName>
        <fullName evidence="2">histidine kinase</fullName>
        <ecNumber evidence="2">2.7.13.3</ecNumber>
    </recommendedName>
</protein>
<name>A0A1F2P9F5_9EURY</name>
<reference evidence="9" key="1">
    <citation type="submission" date="2016-05" db="EMBL/GenBank/DDBJ databases">
        <title>Microbial consortia oxidize butane by reversing methanogenesis.</title>
        <authorList>
            <person name="Laso-Perez R."/>
            <person name="Richter M."/>
            <person name="Wegener G."/>
            <person name="Musat F."/>
        </authorList>
    </citation>
    <scope>NUCLEOTIDE SEQUENCE [LARGE SCALE GENOMIC DNA]</scope>
    <source>
        <strain evidence="9">BOX2</strain>
    </source>
</reference>
<gene>
    <name evidence="9" type="ORF">SCAL_001208</name>
</gene>
<evidence type="ECO:0000256" key="3">
    <source>
        <dbReference type="ARBA" id="ARBA00022553"/>
    </source>
</evidence>
<dbReference type="InterPro" id="IPR036097">
    <property type="entry name" value="HisK_dim/P_sf"/>
</dbReference>
<dbReference type="PANTHER" id="PTHR43304:SF1">
    <property type="entry name" value="PAC DOMAIN-CONTAINING PROTEIN"/>
    <property type="match status" value="1"/>
</dbReference>
<dbReference type="EMBL" id="LYOS01000003">
    <property type="protein sequence ID" value="OFV67833.1"/>
    <property type="molecule type" value="Genomic_DNA"/>
</dbReference>
<dbReference type="SUPFAM" id="SSF47384">
    <property type="entry name" value="Homodimeric domain of signal transducing histidine kinase"/>
    <property type="match status" value="1"/>
</dbReference>
<dbReference type="GO" id="GO:0000155">
    <property type="term" value="F:phosphorelay sensor kinase activity"/>
    <property type="evidence" value="ECO:0007669"/>
    <property type="project" value="InterPro"/>
</dbReference>
<accession>A0A1F2P9F5</accession>
<feature type="domain" description="PAS" evidence="7">
    <location>
        <begin position="44"/>
        <end position="95"/>
    </location>
</feature>
<dbReference type="InterPro" id="IPR000014">
    <property type="entry name" value="PAS"/>
</dbReference>
<dbReference type="Pfam" id="PF08448">
    <property type="entry name" value="PAS_4"/>
    <property type="match status" value="1"/>
</dbReference>
<evidence type="ECO:0000259" key="7">
    <source>
        <dbReference type="PROSITE" id="PS50112"/>
    </source>
</evidence>
<evidence type="ECO:0000256" key="2">
    <source>
        <dbReference type="ARBA" id="ARBA00012438"/>
    </source>
</evidence>
<dbReference type="SUPFAM" id="SSF55874">
    <property type="entry name" value="ATPase domain of HSP90 chaperone/DNA topoisomerase II/histidine kinase"/>
    <property type="match status" value="1"/>
</dbReference>
<feature type="domain" description="PAS" evidence="7">
    <location>
        <begin position="272"/>
        <end position="317"/>
    </location>
</feature>
<proteinExistence type="predicted"/>
<dbReference type="Gene3D" id="3.30.450.20">
    <property type="entry name" value="PAS domain"/>
    <property type="match status" value="4"/>
</dbReference>